<reference evidence="7" key="1">
    <citation type="submission" date="2018-08" db="EMBL/GenBank/DDBJ databases">
        <authorList>
            <person name="Rossello M."/>
        </authorList>
    </citation>
    <scope>NUCLEOTIDE SEQUENCE [LARGE SCALE GENOMIC DNA]</scope>
    <source>
        <strain evidence="7">cv. Chinese Spring</strain>
    </source>
</reference>
<evidence type="ECO:0000256" key="1">
    <source>
        <dbReference type="ARBA" id="ARBA00008455"/>
    </source>
</evidence>
<keyword evidence="2 4" id="KW-0732">Signal</keyword>
<dbReference type="Gramene" id="TraesNOR6A03G03275410.1">
    <property type="protein sequence ID" value="TraesNOR6A03G03275410.1.CDS1"/>
    <property type="gene ID" value="TraesNOR6A03G03275410"/>
</dbReference>
<dbReference type="Gramene" id="TraesCS6A03G0075400.1">
    <property type="protein sequence ID" value="TraesCS6A03G0075400.1.CDS1"/>
    <property type="gene ID" value="TraesCS6A03G0075400"/>
</dbReference>
<dbReference type="InterPro" id="IPR000668">
    <property type="entry name" value="Peptidase_C1A_C"/>
</dbReference>
<evidence type="ECO:0008006" key="9">
    <source>
        <dbReference type="Google" id="ProtNLM"/>
    </source>
</evidence>
<dbReference type="PROSITE" id="PS00640">
    <property type="entry name" value="THIOL_PROTEASE_ASN"/>
    <property type="match status" value="1"/>
</dbReference>
<dbReference type="Gene3D" id="3.90.70.10">
    <property type="entry name" value="Cysteine proteinases"/>
    <property type="match status" value="1"/>
</dbReference>
<dbReference type="GO" id="GO:0005764">
    <property type="term" value="C:lysosome"/>
    <property type="evidence" value="ECO:0000318"/>
    <property type="project" value="GO_Central"/>
</dbReference>
<dbReference type="PROSITE" id="PS00139">
    <property type="entry name" value="THIOL_PROTEASE_CYS"/>
    <property type="match status" value="1"/>
</dbReference>
<dbReference type="InterPro" id="IPR000169">
    <property type="entry name" value="Pept_cys_AS"/>
</dbReference>
<evidence type="ECO:0000259" key="5">
    <source>
        <dbReference type="SMART" id="SM00645"/>
    </source>
</evidence>
<dbReference type="OMA" id="KNARMIH"/>
<dbReference type="InterPro" id="IPR025661">
    <property type="entry name" value="Pept_asp_AS"/>
</dbReference>
<dbReference type="Pfam" id="PF08246">
    <property type="entry name" value="Inhibitor_I29"/>
    <property type="match status" value="1"/>
</dbReference>
<evidence type="ECO:0000256" key="3">
    <source>
        <dbReference type="ARBA" id="ARBA00023157"/>
    </source>
</evidence>
<dbReference type="GO" id="GO:0005615">
    <property type="term" value="C:extracellular space"/>
    <property type="evidence" value="ECO:0000318"/>
    <property type="project" value="GO_Central"/>
</dbReference>
<dbReference type="STRING" id="4565.A0A3B6NK53"/>
<keyword evidence="8" id="KW-1185">Reference proteome</keyword>
<name>A0A3B6NK53_WHEAT</name>
<dbReference type="SUPFAM" id="SSF54001">
    <property type="entry name" value="Cysteine proteinases"/>
    <property type="match status" value="1"/>
</dbReference>
<feature type="signal peptide" evidence="4">
    <location>
        <begin position="1"/>
        <end position="24"/>
    </location>
</feature>
<dbReference type="GeneID" id="123130055"/>
<dbReference type="SMART" id="SM00848">
    <property type="entry name" value="Inhibitor_I29"/>
    <property type="match status" value="1"/>
</dbReference>
<dbReference type="EnsemblPlants" id="TraesCS6A02G034000.1">
    <property type="protein sequence ID" value="TraesCS6A02G034000.1.cds1"/>
    <property type="gene ID" value="TraesCS6A02G034000"/>
</dbReference>
<dbReference type="SMR" id="A0A3B6NK53"/>
<feature type="domain" description="Cathepsin propeptide inhibitor" evidence="6">
    <location>
        <begin position="42"/>
        <end position="97"/>
    </location>
</feature>
<protein>
    <recommendedName>
        <fullName evidence="9">Cysteine proteinase</fullName>
    </recommendedName>
</protein>
<dbReference type="CDD" id="cd02248">
    <property type="entry name" value="Peptidase_C1A"/>
    <property type="match status" value="1"/>
</dbReference>
<dbReference type="OrthoDB" id="598796at2759"/>
<dbReference type="InterPro" id="IPR039417">
    <property type="entry name" value="Peptidase_C1A_papain-like"/>
</dbReference>
<dbReference type="Pfam" id="PF00112">
    <property type="entry name" value="Peptidase_C1"/>
    <property type="match status" value="1"/>
</dbReference>
<evidence type="ECO:0000313" key="7">
    <source>
        <dbReference type="EnsemblPlants" id="TraesCS6A02G034000.1.cds1"/>
    </source>
</evidence>
<dbReference type="PRINTS" id="PR00705">
    <property type="entry name" value="PAPAIN"/>
</dbReference>
<dbReference type="Gramene" id="TraesCS6A02G034000.1">
    <property type="protein sequence ID" value="TraesCS6A02G034000.1.cds1"/>
    <property type="gene ID" value="TraesCS6A02G034000"/>
</dbReference>
<dbReference type="Gramene" id="TraesSYM6A03G03185100.1">
    <property type="protein sequence ID" value="TraesSYM6A03G03185100.1.CDS1"/>
    <property type="gene ID" value="TraesSYM6A03G03185100"/>
</dbReference>
<dbReference type="GO" id="GO:0051603">
    <property type="term" value="P:proteolysis involved in protein catabolic process"/>
    <property type="evidence" value="ECO:0000318"/>
    <property type="project" value="GO_Central"/>
</dbReference>
<evidence type="ECO:0000256" key="4">
    <source>
        <dbReference type="SAM" id="SignalP"/>
    </source>
</evidence>
<dbReference type="AlphaFoldDB" id="A0A3B6NK53"/>
<evidence type="ECO:0000259" key="6">
    <source>
        <dbReference type="SMART" id="SM00848"/>
    </source>
</evidence>
<dbReference type="KEGG" id="taes:123130055"/>
<accession>A0A3B6NK53</accession>
<dbReference type="RefSeq" id="XP_044405945.1">
    <property type="nucleotide sequence ID" value="XM_044550010.1"/>
</dbReference>
<evidence type="ECO:0000256" key="2">
    <source>
        <dbReference type="ARBA" id="ARBA00022729"/>
    </source>
</evidence>
<evidence type="ECO:0000313" key="8">
    <source>
        <dbReference type="Proteomes" id="UP000019116"/>
    </source>
</evidence>
<feature type="chain" id="PRO_5043178243" description="Cysteine proteinase" evidence="4">
    <location>
        <begin position="25"/>
        <end position="357"/>
    </location>
</feature>
<dbReference type="InterPro" id="IPR013128">
    <property type="entry name" value="Peptidase_C1A"/>
</dbReference>
<dbReference type="GO" id="GO:0004197">
    <property type="term" value="F:cysteine-type endopeptidase activity"/>
    <property type="evidence" value="ECO:0000318"/>
    <property type="project" value="GO_Central"/>
</dbReference>
<dbReference type="Gramene" id="TraesCAD_scaffold_109488_01G000100.1">
    <property type="protein sequence ID" value="TraesCAD_scaffold_109488_01G000100.1"/>
    <property type="gene ID" value="TraesCAD_scaffold_109488_01G000100"/>
</dbReference>
<dbReference type="FunFam" id="3.90.70.10:FF:000332">
    <property type="entry name" value="Cathepsin L1"/>
    <property type="match status" value="1"/>
</dbReference>
<sequence>MARAIVMILLMAIVLVTTTPTTHAMDIKDMDLVSEESLWALYERWCKHHNVGDNLSDKARRFKVFKKNARMIHEFNQGDAPYKLSLNLFGDMTDEEVDHMYGRCSNIRPDGGKRSQDQFTHGVVVARDNLPMYVEWRMTGYDQRPSAVTSVKRQGGCGSCWAFAAAAAVEGINSIRTRNLVSLSAQQLVDCDKGSTGCVGGGALVALKYIYNHGGITTEASYPYVAYKHSYCLVSKHNPVVTIDGIKEVLQKDEVALMQAVAAQPVVVVVDPNAFRRYGGGVFMGPCGTDRTHSMLVVGYGTTDDLDPKRRIDYWIIKNSWGSKWGENGYIRMARGAGPTKEGLCGILMEAFYPVKK</sequence>
<gene>
    <name evidence="7" type="primary">LOC123130055</name>
</gene>
<organism evidence="7">
    <name type="scientific">Triticum aestivum</name>
    <name type="common">Wheat</name>
    <dbReference type="NCBI Taxonomy" id="4565"/>
    <lineage>
        <taxon>Eukaryota</taxon>
        <taxon>Viridiplantae</taxon>
        <taxon>Streptophyta</taxon>
        <taxon>Embryophyta</taxon>
        <taxon>Tracheophyta</taxon>
        <taxon>Spermatophyta</taxon>
        <taxon>Magnoliopsida</taxon>
        <taxon>Liliopsida</taxon>
        <taxon>Poales</taxon>
        <taxon>Poaceae</taxon>
        <taxon>BOP clade</taxon>
        <taxon>Pooideae</taxon>
        <taxon>Triticodae</taxon>
        <taxon>Triticeae</taxon>
        <taxon>Triticinae</taxon>
        <taxon>Triticum</taxon>
    </lineage>
</organism>
<feature type="domain" description="Peptidase C1A papain C-terminal" evidence="5">
    <location>
        <begin position="130"/>
        <end position="355"/>
    </location>
</feature>
<dbReference type="InterPro" id="IPR038765">
    <property type="entry name" value="Papain-like_cys_pep_sf"/>
</dbReference>
<dbReference type="Proteomes" id="UP000019116">
    <property type="component" value="Chromosome 6A"/>
</dbReference>
<reference evidence="7" key="2">
    <citation type="submission" date="2018-10" db="UniProtKB">
        <authorList>
            <consortium name="EnsemblPlants"/>
        </authorList>
    </citation>
    <scope>IDENTIFICATION</scope>
</reference>
<dbReference type="InterPro" id="IPR013201">
    <property type="entry name" value="Prot_inhib_I29"/>
</dbReference>
<proteinExistence type="inferred from homology"/>
<dbReference type="Gramene" id="TraesARI6A03G03199900.1">
    <property type="protein sequence ID" value="TraesARI6A03G03199900.1.CDS1"/>
    <property type="gene ID" value="TraesARI6A03G03199900"/>
</dbReference>
<comment type="similarity">
    <text evidence="1">Belongs to the peptidase C1 family.</text>
</comment>
<dbReference type="PANTHER" id="PTHR12411">
    <property type="entry name" value="CYSTEINE PROTEASE FAMILY C1-RELATED"/>
    <property type="match status" value="1"/>
</dbReference>
<keyword evidence="3" id="KW-1015">Disulfide bond</keyword>
<dbReference type="SMART" id="SM00645">
    <property type="entry name" value="Pept_C1"/>
    <property type="match status" value="1"/>
</dbReference>